<evidence type="ECO:0000313" key="3">
    <source>
        <dbReference type="EnsemblMetazoa" id="XP_003726614"/>
    </source>
</evidence>
<feature type="compositionally biased region" description="Basic and acidic residues" evidence="1">
    <location>
        <begin position="137"/>
        <end position="175"/>
    </location>
</feature>
<reference evidence="3" key="2">
    <citation type="submission" date="2021-01" db="UniProtKB">
        <authorList>
            <consortium name="EnsemblMetazoa"/>
        </authorList>
    </citation>
    <scope>IDENTIFICATION</scope>
</reference>
<protein>
    <recommendedName>
        <fullName evidence="2">Death domain-containing protein</fullName>
    </recommendedName>
</protein>
<reference evidence="4" key="1">
    <citation type="submission" date="2015-02" db="EMBL/GenBank/DDBJ databases">
        <title>Genome sequencing for Strongylocentrotus purpuratus.</title>
        <authorList>
            <person name="Murali S."/>
            <person name="Liu Y."/>
            <person name="Vee V."/>
            <person name="English A."/>
            <person name="Wang M."/>
            <person name="Skinner E."/>
            <person name="Han Y."/>
            <person name="Muzny D.M."/>
            <person name="Worley K.C."/>
            <person name="Gibbs R.A."/>
        </authorList>
    </citation>
    <scope>NUCLEOTIDE SEQUENCE</scope>
</reference>
<dbReference type="SUPFAM" id="SSF47986">
    <property type="entry name" value="DEATH domain"/>
    <property type="match status" value="1"/>
</dbReference>
<feature type="compositionally biased region" description="Basic and acidic residues" evidence="1">
    <location>
        <begin position="116"/>
        <end position="129"/>
    </location>
</feature>
<dbReference type="Gene3D" id="3.40.50.10140">
    <property type="entry name" value="Toll/interleukin-1 receptor homology (TIR) domain"/>
    <property type="match status" value="1"/>
</dbReference>
<dbReference type="AlphaFoldDB" id="A0A7M7GG18"/>
<feature type="domain" description="Death" evidence="2">
    <location>
        <begin position="748"/>
        <end position="819"/>
    </location>
</feature>
<dbReference type="InterPro" id="IPR011029">
    <property type="entry name" value="DEATH-like_dom_sf"/>
</dbReference>
<dbReference type="OMA" id="MHETESY"/>
<dbReference type="GO" id="GO:0007165">
    <property type="term" value="P:signal transduction"/>
    <property type="evidence" value="ECO:0007669"/>
    <property type="project" value="InterPro"/>
</dbReference>
<name>A0A7M7GG18_STRPU</name>
<dbReference type="InterPro" id="IPR000488">
    <property type="entry name" value="Death_dom"/>
</dbReference>
<dbReference type="Gene3D" id="1.10.533.10">
    <property type="entry name" value="Death Domain, Fas"/>
    <property type="match status" value="1"/>
</dbReference>
<keyword evidence="4" id="KW-1185">Reference proteome</keyword>
<dbReference type="SUPFAM" id="SSF52200">
    <property type="entry name" value="Toll/Interleukin receptor TIR domain"/>
    <property type="match status" value="1"/>
</dbReference>
<evidence type="ECO:0000256" key="1">
    <source>
        <dbReference type="SAM" id="MobiDB-lite"/>
    </source>
</evidence>
<dbReference type="InterPro" id="IPR035897">
    <property type="entry name" value="Toll_tir_struct_dom_sf"/>
</dbReference>
<evidence type="ECO:0000313" key="4">
    <source>
        <dbReference type="Proteomes" id="UP000007110"/>
    </source>
</evidence>
<dbReference type="PROSITE" id="PS50017">
    <property type="entry name" value="DEATH_DOMAIN"/>
    <property type="match status" value="1"/>
</dbReference>
<feature type="compositionally biased region" description="Polar residues" evidence="1">
    <location>
        <begin position="281"/>
        <end position="296"/>
    </location>
</feature>
<dbReference type="Pfam" id="PF00531">
    <property type="entry name" value="Death"/>
    <property type="match status" value="1"/>
</dbReference>
<organism evidence="3 4">
    <name type="scientific">Strongylocentrotus purpuratus</name>
    <name type="common">Purple sea urchin</name>
    <dbReference type="NCBI Taxonomy" id="7668"/>
    <lineage>
        <taxon>Eukaryota</taxon>
        <taxon>Metazoa</taxon>
        <taxon>Echinodermata</taxon>
        <taxon>Eleutherozoa</taxon>
        <taxon>Echinozoa</taxon>
        <taxon>Echinoidea</taxon>
        <taxon>Euechinoidea</taxon>
        <taxon>Echinacea</taxon>
        <taxon>Camarodonta</taxon>
        <taxon>Echinidea</taxon>
        <taxon>Strongylocentrotidae</taxon>
        <taxon>Strongylocentrotus</taxon>
    </lineage>
</organism>
<dbReference type="OrthoDB" id="5973910at2759"/>
<feature type="region of interest" description="Disordered" evidence="1">
    <location>
        <begin position="87"/>
        <end position="296"/>
    </location>
</feature>
<accession>A0A7M7GG18</accession>
<feature type="compositionally biased region" description="Polar residues" evidence="1">
    <location>
        <begin position="238"/>
        <end position="273"/>
    </location>
</feature>
<dbReference type="Proteomes" id="UP000007110">
    <property type="component" value="Unassembled WGS sequence"/>
</dbReference>
<dbReference type="InParanoid" id="A0A7M7GG18"/>
<dbReference type="RefSeq" id="XP_003726614.2">
    <property type="nucleotide sequence ID" value="XM_003726566.3"/>
</dbReference>
<evidence type="ECO:0000259" key="2">
    <source>
        <dbReference type="PROSITE" id="PS50017"/>
    </source>
</evidence>
<proteinExistence type="predicted"/>
<sequence length="827" mass="89871">MSQANPAPSQPDPLPSTSVNPKGKASTLEMVTQDKQFQSLRSRDGKVDCQNQGEANVVVGEEMSTKGTLLSQDVRADGWCPEGNSVVSVGDGLEHPGDEASRVSISGSLRSGNFDRNPRNIADCKHGDIQDLEEVQENLRDTHIRENRSREPAAGEPVIRKEDDQQDCQTKEGHCKRVNVGVSERSGQSPTAAGEQKPAVAVPPNENIRIGDGGGEKGGGKGGGGGDSKKEPEASMFPMQSSDDGQQIFSQENSNKQSSDNARSLHSSQSDPSMATPRDSPPSSLKVSRSQSLQNSRKNEHYDLLLIYTKEDESTCANKFREYAASKDWIVTSLAELPIGTLSLKNFRKAMECCSYVVLLISSHFTSDKTCERHYNTAIQYGDTHTEFADCVLPIIFDSAELPPELDAIQHVEWGGQFFDNVMTRSVDVQKRLDRELREAAAARSSTPSRAMSVDAGIPTTSSYQMASTPPTLSTVPARMPMHETESYQTGAAAQQPPVQRVPEQEACLMPSDNQSPVLPPIPVAGTSDVGVTQISLPGAAATTAGKQVQHAATRGTHLITAPGAGYHTPHMVDHSGMPPHQSLAPTTSQPHAAYRQQVSLPAMQYQPSQHPEGVAGMSQLSGSAIAQHGSHIVPAQSLTNPLPATLQPHSIYQQQSSVAAMQYQPLQYPDAGGYGLQHPISMAAPSGFPQFQRTISHPAQDYENLSCEQILQSLSPELNPGQAASQMLSVTRFIKICELLDPFDVRGNDWRFLAEILDLSTSHIRYLEENRTGVTRKLLEVFFLKNGTKGKIEVLEKLLTILKTMERHDAAEHVDREIKIAKCKGR</sequence>
<dbReference type="GeneID" id="100893315"/>
<dbReference type="KEGG" id="spu:100893315"/>
<feature type="region of interest" description="Disordered" evidence="1">
    <location>
        <begin position="1"/>
        <end position="26"/>
    </location>
</feature>
<dbReference type="EnsemblMetazoa" id="XM_003726566">
    <property type="protein sequence ID" value="XP_003726614"/>
    <property type="gene ID" value="LOC100893315"/>
</dbReference>
<feature type="compositionally biased region" description="Basic and acidic residues" evidence="1">
    <location>
        <begin position="92"/>
        <end position="101"/>
    </location>
</feature>